<dbReference type="EMBL" id="FNQF01000001">
    <property type="protein sequence ID" value="SDZ77271.1"/>
    <property type="molecule type" value="Genomic_DNA"/>
</dbReference>
<evidence type="ECO:0000256" key="7">
    <source>
        <dbReference type="ARBA" id="ARBA00022676"/>
    </source>
</evidence>
<dbReference type="Pfam" id="PF00156">
    <property type="entry name" value="Pribosyltran"/>
    <property type="match status" value="1"/>
</dbReference>
<dbReference type="SUPFAM" id="SSF53271">
    <property type="entry name" value="PRTase-like"/>
    <property type="match status" value="1"/>
</dbReference>
<comment type="catalytic activity">
    <reaction evidence="14">
        <text>IMP + diphosphate = hypoxanthine + 5-phospho-alpha-D-ribose 1-diphosphate</text>
        <dbReference type="Rhea" id="RHEA:17973"/>
        <dbReference type="ChEBI" id="CHEBI:17368"/>
        <dbReference type="ChEBI" id="CHEBI:33019"/>
        <dbReference type="ChEBI" id="CHEBI:58017"/>
        <dbReference type="ChEBI" id="CHEBI:58053"/>
        <dbReference type="EC" id="2.4.2.8"/>
    </reaction>
    <physiologicalReaction direction="right-to-left" evidence="14">
        <dbReference type="Rhea" id="RHEA:17975"/>
    </physiologicalReaction>
</comment>
<keyword evidence="17" id="KW-0418">Kinase</keyword>
<keyword evidence="7 15" id="KW-0328">Glycosyltransferase</keyword>
<evidence type="ECO:0000256" key="10">
    <source>
        <dbReference type="ARBA" id="ARBA00022726"/>
    </source>
</evidence>
<dbReference type="GO" id="GO:0000287">
    <property type="term" value="F:magnesium ion binding"/>
    <property type="evidence" value="ECO:0007669"/>
    <property type="project" value="TreeGrafter"/>
</dbReference>
<accession>A0A1H3VRG2</accession>
<evidence type="ECO:0000259" key="16">
    <source>
        <dbReference type="Pfam" id="PF00156"/>
    </source>
</evidence>
<keyword evidence="9 15" id="KW-0479">Metal-binding</keyword>
<dbReference type="InterPro" id="IPR005904">
    <property type="entry name" value="Hxn_phspho_trans"/>
</dbReference>
<comment type="pathway">
    <text evidence="3 15">Purine metabolism; IMP biosynthesis via salvage pathway; IMP from hypoxanthine: step 1/1.</text>
</comment>
<dbReference type="EC" id="2.4.2.8" evidence="5 15"/>
<keyword evidence="8 15" id="KW-0808">Transferase</keyword>
<protein>
    <recommendedName>
        <fullName evidence="5 15">Hypoxanthine phosphoribosyltransferase</fullName>
        <ecNumber evidence="5 15">2.4.2.8</ecNumber>
    </recommendedName>
</protein>
<dbReference type="InterPro" id="IPR029057">
    <property type="entry name" value="PRTase-like"/>
</dbReference>
<evidence type="ECO:0000256" key="14">
    <source>
        <dbReference type="ARBA" id="ARBA00049402"/>
    </source>
</evidence>
<comment type="catalytic activity">
    <reaction evidence="13">
        <text>GMP + diphosphate = guanine + 5-phospho-alpha-D-ribose 1-diphosphate</text>
        <dbReference type="Rhea" id="RHEA:25424"/>
        <dbReference type="ChEBI" id="CHEBI:16235"/>
        <dbReference type="ChEBI" id="CHEBI:33019"/>
        <dbReference type="ChEBI" id="CHEBI:58017"/>
        <dbReference type="ChEBI" id="CHEBI:58115"/>
        <dbReference type="EC" id="2.4.2.8"/>
    </reaction>
    <physiologicalReaction direction="right-to-left" evidence="13">
        <dbReference type="Rhea" id="RHEA:25426"/>
    </physiologicalReaction>
</comment>
<dbReference type="RefSeq" id="WP_093238258.1">
    <property type="nucleotide sequence ID" value="NZ_FNQF01000001.1"/>
</dbReference>
<keyword evidence="10 15" id="KW-0660">Purine salvage</keyword>
<dbReference type="GO" id="GO:0032264">
    <property type="term" value="P:IMP salvage"/>
    <property type="evidence" value="ECO:0007669"/>
    <property type="project" value="UniProtKB-UniPathway"/>
</dbReference>
<dbReference type="GO" id="GO:0000166">
    <property type="term" value="F:nucleotide binding"/>
    <property type="evidence" value="ECO:0007669"/>
    <property type="project" value="UniProtKB-KW"/>
</dbReference>
<sequence length="174" mass="19749">MKLHDLEFKPYLSEQELATAVETLSRKVEKDYTNKTPVFVGVLNGAFMFLADFMKNYNQDCEVSFTKLASYQGTSSTGEVQTLIGMQNLEGKDVVIVEDIIDTGHTLAKIIEALDNAKVKSYKIMSLFYKPEAYQYDIPIDYIGLEIPNKFIVGYGLDYDDLGRNLPEIYQLKS</sequence>
<dbReference type="InterPro" id="IPR050408">
    <property type="entry name" value="HGPRT"/>
</dbReference>
<evidence type="ECO:0000313" key="18">
    <source>
        <dbReference type="Proteomes" id="UP000198820"/>
    </source>
</evidence>
<dbReference type="Gene3D" id="3.40.50.2020">
    <property type="match status" value="1"/>
</dbReference>
<comment type="cofactor">
    <cofactor evidence="1 15">
        <name>Mg(2+)</name>
        <dbReference type="ChEBI" id="CHEBI:18420"/>
    </cofactor>
</comment>
<evidence type="ECO:0000256" key="2">
    <source>
        <dbReference type="ARBA" id="ARBA00004496"/>
    </source>
</evidence>
<name>A0A1H3VRG2_9FLAO</name>
<dbReference type="STRING" id="908615.SAMN05421540_101241"/>
<evidence type="ECO:0000256" key="11">
    <source>
        <dbReference type="ARBA" id="ARBA00022741"/>
    </source>
</evidence>
<dbReference type="Proteomes" id="UP000198820">
    <property type="component" value="Unassembled WGS sequence"/>
</dbReference>
<evidence type="ECO:0000256" key="13">
    <source>
        <dbReference type="ARBA" id="ARBA00048811"/>
    </source>
</evidence>
<dbReference type="GO" id="GO:0032263">
    <property type="term" value="P:GMP salvage"/>
    <property type="evidence" value="ECO:0007669"/>
    <property type="project" value="TreeGrafter"/>
</dbReference>
<evidence type="ECO:0000256" key="3">
    <source>
        <dbReference type="ARBA" id="ARBA00004669"/>
    </source>
</evidence>
<dbReference type="PANTHER" id="PTHR43340">
    <property type="entry name" value="HYPOXANTHINE-GUANINE PHOSPHORIBOSYLTRANSFERASE"/>
    <property type="match status" value="1"/>
</dbReference>
<dbReference type="NCBIfam" id="TIGR01203">
    <property type="entry name" value="HGPRTase"/>
    <property type="match status" value="1"/>
</dbReference>
<keyword evidence="18" id="KW-1185">Reference proteome</keyword>
<dbReference type="GO" id="GO:0006178">
    <property type="term" value="P:guanine salvage"/>
    <property type="evidence" value="ECO:0007669"/>
    <property type="project" value="TreeGrafter"/>
</dbReference>
<comment type="subcellular location">
    <subcellularLocation>
        <location evidence="2 15">Cytoplasm</location>
    </subcellularLocation>
</comment>
<evidence type="ECO:0000256" key="4">
    <source>
        <dbReference type="ARBA" id="ARBA00008391"/>
    </source>
</evidence>
<dbReference type="AlphaFoldDB" id="A0A1H3VRG2"/>
<dbReference type="GO" id="GO:0004422">
    <property type="term" value="F:hypoxanthine phosphoribosyltransferase activity"/>
    <property type="evidence" value="ECO:0007669"/>
    <property type="project" value="InterPro"/>
</dbReference>
<keyword evidence="6 15" id="KW-0963">Cytoplasm</keyword>
<organism evidence="17 18">
    <name type="scientific">Psychroflexus halocasei</name>
    <dbReference type="NCBI Taxonomy" id="908615"/>
    <lineage>
        <taxon>Bacteria</taxon>
        <taxon>Pseudomonadati</taxon>
        <taxon>Bacteroidota</taxon>
        <taxon>Flavobacteriia</taxon>
        <taxon>Flavobacteriales</taxon>
        <taxon>Flavobacteriaceae</taxon>
        <taxon>Psychroflexus</taxon>
    </lineage>
</organism>
<evidence type="ECO:0000256" key="6">
    <source>
        <dbReference type="ARBA" id="ARBA00022490"/>
    </source>
</evidence>
<evidence type="ECO:0000256" key="12">
    <source>
        <dbReference type="ARBA" id="ARBA00022842"/>
    </source>
</evidence>
<comment type="similarity">
    <text evidence="4 15">Belongs to the purine/pyrimidine phosphoribosyltransferase family.</text>
</comment>
<dbReference type="GO" id="GO:0016301">
    <property type="term" value="F:kinase activity"/>
    <property type="evidence" value="ECO:0007669"/>
    <property type="project" value="UniProtKB-KW"/>
</dbReference>
<keyword evidence="12 15" id="KW-0460">Magnesium</keyword>
<dbReference type="GO" id="GO:0005829">
    <property type="term" value="C:cytosol"/>
    <property type="evidence" value="ECO:0007669"/>
    <property type="project" value="TreeGrafter"/>
</dbReference>
<dbReference type="PANTHER" id="PTHR43340:SF1">
    <property type="entry name" value="HYPOXANTHINE PHOSPHORIBOSYLTRANSFERASE"/>
    <property type="match status" value="1"/>
</dbReference>
<dbReference type="CDD" id="cd06223">
    <property type="entry name" value="PRTases_typeI"/>
    <property type="match status" value="1"/>
</dbReference>
<reference evidence="17 18" key="1">
    <citation type="submission" date="2016-10" db="EMBL/GenBank/DDBJ databases">
        <authorList>
            <person name="de Groot N.N."/>
        </authorList>
    </citation>
    <scope>NUCLEOTIDE SEQUENCE [LARGE SCALE GENOMIC DNA]</scope>
    <source>
        <strain evidence="17 18">DSM 23581</strain>
    </source>
</reference>
<dbReference type="InterPro" id="IPR000836">
    <property type="entry name" value="PRTase_dom"/>
</dbReference>
<proteinExistence type="inferred from homology"/>
<evidence type="ECO:0000256" key="9">
    <source>
        <dbReference type="ARBA" id="ARBA00022723"/>
    </source>
</evidence>
<evidence type="ECO:0000256" key="1">
    <source>
        <dbReference type="ARBA" id="ARBA00001946"/>
    </source>
</evidence>
<evidence type="ECO:0000256" key="5">
    <source>
        <dbReference type="ARBA" id="ARBA00011895"/>
    </source>
</evidence>
<evidence type="ECO:0000256" key="15">
    <source>
        <dbReference type="RuleBase" id="RU364099"/>
    </source>
</evidence>
<dbReference type="GO" id="GO:0046100">
    <property type="term" value="P:hypoxanthine metabolic process"/>
    <property type="evidence" value="ECO:0007669"/>
    <property type="project" value="TreeGrafter"/>
</dbReference>
<keyword evidence="11 15" id="KW-0547">Nucleotide-binding</keyword>
<evidence type="ECO:0000313" key="17">
    <source>
        <dbReference type="EMBL" id="SDZ77271.1"/>
    </source>
</evidence>
<dbReference type="UniPathway" id="UPA00591">
    <property type="reaction ID" value="UER00648"/>
</dbReference>
<feature type="domain" description="Phosphoribosyltransferase" evidence="16">
    <location>
        <begin position="12"/>
        <end position="159"/>
    </location>
</feature>
<evidence type="ECO:0000256" key="8">
    <source>
        <dbReference type="ARBA" id="ARBA00022679"/>
    </source>
</evidence>
<dbReference type="GO" id="GO:0052657">
    <property type="term" value="F:guanine phosphoribosyltransferase activity"/>
    <property type="evidence" value="ECO:0007669"/>
    <property type="project" value="RHEA"/>
</dbReference>
<dbReference type="GO" id="GO:0006166">
    <property type="term" value="P:purine ribonucleoside salvage"/>
    <property type="evidence" value="ECO:0007669"/>
    <property type="project" value="UniProtKB-KW"/>
</dbReference>
<gene>
    <name evidence="17" type="ORF">SAMN05421540_101241</name>
</gene>